<dbReference type="FunFam" id="3.80.10.10:FF:000095">
    <property type="entry name" value="LRR receptor-like serine/threonine-protein kinase GSO1"/>
    <property type="match status" value="1"/>
</dbReference>
<sequence>MDLSNNMLYGPIPATIGNLSSLTYLHVESNPLNGSLPMDLWQLSKLEILGIGYNSISGNLSEKSFTKLSNLKALTLDFSDFNFNFGTHWEPPFQLDVITISNCKVGISSSGLSFNGEGKFWSFVMQIEFLYLSNNSISGDLSTTLITNRVIDLHSNKIGGLLPRLSPKVSLFNIANNSFSGPIYTLLCQNITGTPELETLVMSYNLLFGELPDCWMHWPSLRSVNLESNNLTGTIPESIGSLIFLHVLRLRKNILYGSIPSYLKSCENLRYLDLAYNEFTGNIPSWISHQIQILILRSNKFNGSIPSQICQFSNLQALDLANNRLSGPLPNCLSNITSLVNEDTLDARSTGEIYNYLPIRPSSLFHYEDLPLFVKGQDLDYLKTSNLVRVLDFSNNDFSGSIPTELFSLIALHSLNLSHNHLTGKISGDIGRMRFLESLDLSSNLFSGEIPQNMSNLSFLGVLNLSYNNFSGRIPLGTQLQSFQASSYAGNLQLCGNPLPNHCTQEDKPNGSMEYKVDDDFKTSFQLGAGVGFASGFWGVCGTIFFIRKWRHAYFRTLENFHVIILIKVNHLLYGQE</sequence>
<dbReference type="EMBL" id="JAYWIO010000005">
    <property type="protein sequence ID" value="KAK7261359.1"/>
    <property type="molecule type" value="Genomic_DNA"/>
</dbReference>
<evidence type="ECO:0000256" key="9">
    <source>
        <dbReference type="ARBA" id="ARBA00023136"/>
    </source>
</evidence>
<evidence type="ECO:0000256" key="2">
    <source>
        <dbReference type="ARBA" id="ARBA00009592"/>
    </source>
</evidence>
<evidence type="ECO:0000313" key="13">
    <source>
        <dbReference type="EMBL" id="KAK7261359.1"/>
    </source>
</evidence>
<keyword evidence="4" id="KW-0433">Leucine-rich repeat</keyword>
<keyword evidence="3" id="KW-1003">Cell membrane</keyword>
<comment type="subcellular location">
    <subcellularLocation>
        <location evidence="1">Cell membrane</location>
        <topology evidence="1">Single-pass type I membrane protein</topology>
    </subcellularLocation>
</comment>
<dbReference type="SUPFAM" id="SSF52058">
    <property type="entry name" value="L domain-like"/>
    <property type="match status" value="2"/>
</dbReference>
<name>A0AAN9EPH7_CROPI</name>
<proteinExistence type="inferred from homology"/>
<dbReference type="Gene3D" id="3.80.10.10">
    <property type="entry name" value="Ribonuclease Inhibitor"/>
    <property type="match status" value="2"/>
</dbReference>
<comment type="similarity">
    <text evidence="2">Belongs to the RLP family.</text>
</comment>
<dbReference type="InterPro" id="IPR046956">
    <property type="entry name" value="RLP23-like"/>
</dbReference>
<dbReference type="FunFam" id="3.80.10.10:FF:000111">
    <property type="entry name" value="LRR receptor-like serine/threonine-protein kinase ERECTA"/>
    <property type="match status" value="1"/>
</dbReference>
<evidence type="ECO:0000256" key="12">
    <source>
        <dbReference type="SAM" id="Phobius"/>
    </source>
</evidence>
<evidence type="ECO:0000256" key="6">
    <source>
        <dbReference type="ARBA" id="ARBA00022729"/>
    </source>
</evidence>
<evidence type="ECO:0000256" key="1">
    <source>
        <dbReference type="ARBA" id="ARBA00004251"/>
    </source>
</evidence>
<evidence type="ECO:0000256" key="10">
    <source>
        <dbReference type="ARBA" id="ARBA00023170"/>
    </source>
</evidence>
<keyword evidence="5 12" id="KW-0812">Transmembrane</keyword>
<keyword evidence="9 12" id="KW-0472">Membrane</keyword>
<organism evidence="13 14">
    <name type="scientific">Crotalaria pallida</name>
    <name type="common">Smooth rattlebox</name>
    <name type="synonym">Crotalaria striata</name>
    <dbReference type="NCBI Taxonomy" id="3830"/>
    <lineage>
        <taxon>Eukaryota</taxon>
        <taxon>Viridiplantae</taxon>
        <taxon>Streptophyta</taxon>
        <taxon>Embryophyta</taxon>
        <taxon>Tracheophyta</taxon>
        <taxon>Spermatophyta</taxon>
        <taxon>Magnoliopsida</taxon>
        <taxon>eudicotyledons</taxon>
        <taxon>Gunneridae</taxon>
        <taxon>Pentapetalae</taxon>
        <taxon>rosids</taxon>
        <taxon>fabids</taxon>
        <taxon>Fabales</taxon>
        <taxon>Fabaceae</taxon>
        <taxon>Papilionoideae</taxon>
        <taxon>50 kb inversion clade</taxon>
        <taxon>genistoids sensu lato</taxon>
        <taxon>core genistoids</taxon>
        <taxon>Crotalarieae</taxon>
        <taxon>Crotalaria</taxon>
    </lineage>
</organism>
<evidence type="ECO:0000256" key="7">
    <source>
        <dbReference type="ARBA" id="ARBA00022737"/>
    </source>
</evidence>
<evidence type="ECO:0000256" key="4">
    <source>
        <dbReference type="ARBA" id="ARBA00022614"/>
    </source>
</evidence>
<gene>
    <name evidence="13" type="ORF">RIF29_27668</name>
</gene>
<dbReference type="PANTHER" id="PTHR48063">
    <property type="entry name" value="LRR RECEPTOR-LIKE KINASE"/>
    <property type="match status" value="1"/>
</dbReference>
<keyword evidence="6" id="KW-0732">Signal</keyword>
<accession>A0AAN9EPH7</accession>
<keyword evidence="7" id="KW-0677">Repeat</keyword>
<dbReference type="PANTHER" id="PTHR48063:SF52">
    <property type="entry name" value="LRR RECEPTOR-LIKE KINASE FAMILY PROTEIN"/>
    <property type="match status" value="1"/>
</dbReference>
<keyword evidence="10" id="KW-0675">Receptor</keyword>
<protein>
    <submittedName>
        <fullName evidence="13">Uncharacterized protein</fullName>
    </submittedName>
</protein>
<dbReference type="InterPro" id="IPR032675">
    <property type="entry name" value="LRR_dom_sf"/>
</dbReference>
<evidence type="ECO:0000256" key="8">
    <source>
        <dbReference type="ARBA" id="ARBA00022989"/>
    </source>
</evidence>
<dbReference type="InterPro" id="IPR001611">
    <property type="entry name" value="Leu-rich_rpt"/>
</dbReference>
<evidence type="ECO:0000256" key="5">
    <source>
        <dbReference type="ARBA" id="ARBA00022692"/>
    </source>
</evidence>
<keyword evidence="14" id="KW-1185">Reference proteome</keyword>
<keyword evidence="11" id="KW-0325">Glycoprotein</keyword>
<reference evidence="13 14" key="1">
    <citation type="submission" date="2024-01" db="EMBL/GenBank/DDBJ databases">
        <title>The genomes of 5 underutilized Papilionoideae crops provide insights into root nodulation and disease resistanc.</title>
        <authorList>
            <person name="Yuan L."/>
        </authorList>
    </citation>
    <scope>NUCLEOTIDE SEQUENCE [LARGE SCALE GENOMIC DNA]</scope>
    <source>
        <strain evidence="13">ZHUSHIDOU_FW_LH</strain>
        <tissue evidence="13">Leaf</tissue>
    </source>
</reference>
<dbReference type="AlphaFoldDB" id="A0AAN9EPH7"/>
<dbReference type="GO" id="GO:0005886">
    <property type="term" value="C:plasma membrane"/>
    <property type="evidence" value="ECO:0007669"/>
    <property type="project" value="UniProtKB-SubCell"/>
</dbReference>
<evidence type="ECO:0000256" key="11">
    <source>
        <dbReference type="ARBA" id="ARBA00023180"/>
    </source>
</evidence>
<keyword evidence="8 12" id="KW-1133">Transmembrane helix</keyword>
<evidence type="ECO:0000256" key="3">
    <source>
        <dbReference type="ARBA" id="ARBA00022475"/>
    </source>
</evidence>
<dbReference type="Proteomes" id="UP001372338">
    <property type="component" value="Unassembled WGS sequence"/>
</dbReference>
<comment type="caution">
    <text evidence="13">The sequence shown here is derived from an EMBL/GenBank/DDBJ whole genome shotgun (WGS) entry which is preliminary data.</text>
</comment>
<evidence type="ECO:0000313" key="14">
    <source>
        <dbReference type="Proteomes" id="UP001372338"/>
    </source>
</evidence>
<feature type="transmembrane region" description="Helical" evidence="12">
    <location>
        <begin position="525"/>
        <end position="547"/>
    </location>
</feature>
<dbReference type="Pfam" id="PF00560">
    <property type="entry name" value="LRR_1"/>
    <property type="match status" value="6"/>
</dbReference>